<dbReference type="PANTHER" id="PTHR46784:SF1">
    <property type="entry name" value="KILLER CELL LECTIN-LIKE RECEPTOR SUBFAMILY B MEMBER 1"/>
    <property type="match status" value="1"/>
</dbReference>
<dbReference type="InterPro" id="IPR001304">
    <property type="entry name" value="C-type_lectin-like"/>
</dbReference>
<keyword evidence="2" id="KW-1015">Disulfide bond</keyword>
<dbReference type="OrthoDB" id="7357196at2759"/>
<accession>A0A7L2U0H8</accession>
<evidence type="ECO:0000256" key="1">
    <source>
        <dbReference type="ARBA" id="ARBA00022989"/>
    </source>
</evidence>
<dbReference type="InterPro" id="IPR016186">
    <property type="entry name" value="C-type_lectin-like/link_sf"/>
</dbReference>
<comment type="caution">
    <text evidence="5">The sequence shown here is derived from an EMBL/GenBank/DDBJ whole genome shotgun (WGS) entry which is preliminary data.</text>
</comment>
<organism evidence="5 6">
    <name type="scientific">Balaeniceps rex</name>
    <name type="common">Shoebill</name>
    <dbReference type="NCBI Taxonomy" id="33584"/>
    <lineage>
        <taxon>Eukaryota</taxon>
        <taxon>Metazoa</taxon>
        <taxon>Chordata</taxon>
        <taxon>Craniata</taxon>
        <taxon>Vertebrata</taxon>
        <taxon>Euteleostomi</taxon>
        <taxon>Archelosauria</taxon>
        <taxon>Archosauria</taxon>
        <taxon>Dinosauria</taxon>
        <taxon>Saurischia</taxon>
        <taxon>Theropoda</taxon>
        <taxon>Coelurosauria</taxon>
        <taxon>Aves</taxon>
        <taxon>Neognathae</taxon>
        <taxon>Neoaves</taxon>
        <taxon>Aequornithes</taxon>
        <taxon>Pelecaniformes</taxon>
        <taxon>Balaenicipitidae</taxon>
        <taxon>Balaeniceps</taxon>
    </lineage>
</organism>
<sequence length="235" mass="26510">MSENLIYADLNLTESTRPRLQKVTDVPGSTYAEVKVQSPDTNAEASYTSSGKRCCSRTCVAVLVAVITLLLVLAVCLILMYRPTASSPPDSETFSTTYEEALSCPSRWEKKGKKCYFFSETQDGKDWDAFRKECIGMNSDLVTIENKEELSYLTSRSTGYYYLLGLRYYDNETKWKWINNRELSRDLFGLEQRFSDYFCAVTGHRGVESASCNGSSTTKNMCEKAANSSARQKES</sequence>
<dbReference type="SMART" id="SM00034">
    <property type="entry name" value="CLECT"/>
    <property type="match status" value="1"/>
</dbReference>
<dbReference type="GO" id="GO:0038023">
    <property type="term" value="F:signaling receptor activity"/>
    <property type="evidence" value="ECO:0007669"/>
    <property type="project" value="TreeGrafter"/>
</dbReference>
<dbReference type="AlphaFoldDB" id="A0A7L2U0H8"/>
<dbReference type="InterPro" id="IPR016187">
    <property type="entry name" value="CTDL_fold"/>
</dbReference>
<reference evidence="5 6" key="1">
    <citation type="submission" date="2019-09" db="EMBL/GenBank/DDBJ databases">
        <title>Bird 10,000 Genomes (B10K) Project - Family phase.</title>
        <authorList>
            <person name="Zhang G."/>
        </authorList>
    </citation>
    <scope>NUCLEOTIDE SEQUENCE [LARGE SCALE GENOMIC DNA]</scope>
    <source>
        <strain evidence="5">B10K-DU-012-56</strain>
    </source>
</reference>
<feature type="non-terminal residue" evidence="5">
    <location>
        <position position="235"/>
    </location>
</feature>
<keyword evidence="3" id="KW-0472">Membrane</keyword>
<dbReference type="PROSITE" id="PS50041">
    <property type="entry name" value="C_TYPE_LECTIN_2"/>
    <property type="match status" value="1"/>
</dbReference>
<dbReference type="GO" id="GO:0042269">
    <property type="term" value="P:regulation of natural killer cell mediated cytotoxicity"/>
    <property type="evidence" value="ECO:0007669"/>
    <property type="project" value="TreeGrafter"/>
</dbReference>
<evidence type="ECO:0000259" key="4">
    <source>
        <dbReference type="PROSITE" id="PS50041"/>
    </source>
</evidence>
<name>A0A7L2U0H8_BALRX</name>
<dbReference type="Pfam" id="PF00059">
    <property type="entry name" value="Lectin_C"/>
    <property type="match status" value="1"/>
</dbReference>
<evidence type="ECO:0000313" key="6">
    <source>
        <dbReference type="Proteomes" id="UP000528411"/>
    </source>
</evidence>
<dbReference type="PANTHER" id="PTHR46784">
    <property type="entry name" value="KILLER CELL LECTIN-LIKE RECEPTOR SUBFAMILY B MEMBER 1"/>
    <property type="match status" value="1"/>
</dbReference>
<dbReference type="GO" id="GO:0005886">
    <property type="term" value="C:plasma membrane"/>
    <property type="evidence" value="ECO:0007669"/>
    <property type="project" value="TreeGrafter"/>
</dbReference>
<gene>
    <name evidence="5" type="primary">Clec5a</name>
    <name evidence="5" type="ORF">BALREX_R13864</name>
</gene>
<dbReference type="Proteomes" id="UP000528411">
    <property type="component" value="Unassembled WGS sequence"/>
</dbReference>
<evidence type="ECO:0000256" key="2">
    <source>
        <dbReference type="ARBA" id="ARBA00023157"/>
    </source>
</evidence>
<dbReference type="Gene3D" id="3.10.100.10">
    <property type="entry name" value="Mannose-Binding Protein A, subunit A"/>
    <property type="match status" value="1"/>
</dbReference>
<dbReference type="SUPFAM" id="SSF56436">
    <property type="entry name" value="C-type lectin-like"/>
    <property type="match status" value="1"/>
</dbReference>
<protein>
    <submittedName>
        <fullName evidence="5">CLC5A protein</fullName>
    </submittedName>
</protein>
<evidence type="ECO:0000256" key="3">
    <source>
        <dbReference type="SAM" id="Phobius"/>
    </source>
</evidence>
<dbReference type="EMBL" id="VYZW01000952">
    <property type="protein sequence ID" value="NXS39116.1"/>
    <property type="molecule type" value="Genomic_DNA"/>
</dbReference>
<feature type="non-terminal residue" evidence="5">
    <location>
        <position position="1"/>
    </location>
</feature>
<evidence type="ECO:0000313" key="5">
    <source>
        <dbReference type="EMBL" id="NXS39116.1"/>
    </source>
</evidence>
<keyword evidence="6" id="KW-1185">Reference proteome</keyword>
<keyword evidence="3" id="KW-0812">Transmembrane</keyword>
<feature type="domain" description="C-type lectin" evidence="4">
    <location>
        <begin position="111"/>
        <end position="213"/>
    </location>
</feature>
<feature type="transmembrane region" description="Helical" evidence="3">
    <location>
        <begin position="59"/>
        <end position="81"/>
    </location>
</feature>
<keyword evidence="1 3" id="KW-1133">Transmembrane helix</keyword>
<proteinExistence type="predicted"/>
<dbReference type="InterPro" id="IPR051527">
    <property type="entry name" value="KLR_subfamily_B"/>
</dbReference>
<dbReference type="GO" id="GO:0009986">
    <property type="term" value="C:cell surface"/>
    <property type="evidence" value="ECO:0007669"/>
    <property type="project" value="TreeGrafter"/>
</dbReference>